<organism evidence="7 8">
    <name type="scientific">Corynebacterium rouxii</name>
    <dbReference type="NCBI Taxonomy" id="2719119"/>
    <lineage>
        <taxon>Bacteria</taxon>
        <taxon>Bacillati</taxon>
        <taxon>Actinomycetota</taxon>
        <taxon>Actinomycetes</taxon>
        <taxon>Mycobacteriales</taxon>
        <taxon>Corynebacteriaceae</taxon>
        <taxon>Corynebacterium</taxon>
    </lineage>
</organism>
<feature type="domain" description="ATP-grasp" evidence="6">
    <location>
        <begin position="60"/>
        <end position="228"/>
    </location>
</feature>
<dbReference type="SUPFAM" id="SSF56059">
    <property type="entry name" value="Glutathione synthetase ATP-binding domain-like"/>
    <property type="match status" value="1"/>
</dbReference>
<dbReference type="InterPro" id="IPR003135">
    <property type="entry name" value="ATP-grasp_carboxylate-amine"/>
</dbReference>
<dbReference type="PROSITE" id="PS50975">
    <property type="entry name" value="ATP_GRASP"/>
    <property type="match status" value="1"/>
</dbReference>
<dbReference type="GO" id="GO:0046872">
    <property type="term" value="F:metal ion binding"/>
    <property type="evidence" value="ECO:0007669"/>
    <property type="project" value="InterPro"/>
</dbReference>
<keyword evidence="1" id="KW-0436">Ligase</keyword>
<evidence type="ECO:0000256" key="4">
    <source>
        <dbReference type="ARBA" id="ARBA00022840"/>
    </source>
</evidence>
<accession>A0A6I8MIP1</accession>
<dbReference type="GO" id="GO:0006164">
    <property type="term" value="P:purine nucleotide biosynthetic process"/>
    <property type="evidence" value="ECO:0007669"/>
    <property type="project" value="UniProtKB-KW"/>
</dbReference>
<dbReference type="Pfam" id="PF02222">
    <property type="entry name" value="ATP-grasp"/>
    <property type="match status" value="1"/>
</dbReference>
<evidence type="ECO:0000313" key="8">
    <source>
        <dbReference type="Proteomes" id="UP000423525"/>
    </source>
</evidence>
<dbReference type="RefSeq" id="WP_155874166.1">
    <property type="nucleotide sequence ID" value="NZ_LR738855.1"/>
</dbReference>
<protein>
    <submittedName>
        <fullName evidence="7">ATP-grasp domain-containing protein</fullName>
    </submittedName>
</protein>
<dbReference type="InterPro" id="IPR011761">
    <property type="entry name" value="ATP-grasp"/>
</dbReference>
<evidence type="ECO:0000256" key="5">
    <source>
        <dbReference type="PROSITE-ProRule" id="PRU00409"/>
    </source>
</evidence>
<gene>
    <name evidence="7" type="ORF">FRC0190_02092</name>
</gene>
<dbReference type="Gene3D" id="3.30.470.20">
    <property type="entry name" value="ATP-grasp fold, B domain"/>
    <property type="match status" value="1"/>
</dbReference>
<name>A0A6I8MIP1_9CORY</name>
<dbReference type="GO" id="GO:0005829">
    <property type="term" value="C:cytosol"/>
    <property type="evidence" value="ECO:0007669"/>
    <property type="project" value="TreeGrafter"/>
</dbReference>
<reference evidence="7 8" key="1">
    <citation type="submission" date="2019-11" db="EMBL/GenBank/DDBJ databases">
        <authorList>
            <person name="Brisse S."/>
        </authorList>
    </citation>
    <scope>NUCLEOTIDE SEQUENCE [LARGE SCALE GENOMIC DNA]</scope>
    <source>
        <strain evidence="7">FRC0190</strain>
    </source>
</reference>
<dbReference type="EMBL" id="LR738855">
    <property type="protein sequence ID" value="VZH86160.1"/>
    <property type="molecule type" value="Genomic_DNA"/>
</dbReference>
<sequence>MFTPELIADNATKVSLVGDPDLVRELRFSFERLGIVVTDADPDGSISVGVPRWSRAALLQKATRDLGLPVPRYAVASNPDELEVAAAQLGFPCVVKGDSVEVVRSPEDVQWRGKCVVENFVDFDRKISMVAVRSVDPATGELATWYCEPISEGMQPFPLGAATLDNARSVAARITNAIGCRGLFVVEMFVKGDDVYFSDVTIGPSLTGFVTCATQRFGQFDLHARALLGLPIDVTLTSPGAMSSVGVDEVPRAGLARALAMPEVNVVVGQTLAVALATADTAEQAWESARAAVSELEG</sequence>
<evidence type="ECO:0000256" key="1">
    <source>
        <dbReference type="ARBA" id="ARBA00022598"/>
    </source>
</evidence>
<keyword evidence="3" id="KW-0658">Purine biosynthesis</keyword>
<dbReference type="Proteomes" id="UP000423525">
    <property type="component" value="Chromosome"/>
</dbReference>
<dbReference type="AlphaFoldDB" id="A0A6I8MIP1"/>
<dbReference type="PANTHER" id="PTHR43055">
    <property type="entry name" value="FORMATE-DEPENDENT PHOSPHORIBOSYLGLYCINAMIDE FORMYLTRANSFERASE"/>
    <property type="match status" value="1"/>
</dbReference>
<dbReference type="Gene3D" id="3.30.1490.20">
    <property type="entry name" value="ATP-grasp fold, A domain"/>
    <property type="match status" value="1"/>
</dbReference>
<evidence type="ECO:0000259" key="6">
    <source>
        <dbReference type="PROSITE" id="PS50975"/>
    </source>
</evidence>
<evidence type="ECO:0000256" key="3">
    <source>
        <dbReference type="ARBA" id="ARBA00022755"/>
    </source>
</evidence>
<dbReference type="GO" id="GO:0005524">
    <property type="term" value="F:ATP binding"/>
    <property type="evidence" value="ECO:0007669"/>
    <property type="project" value="UniProtKB-UniRule"/>
</dbReference>
<keyword evidence="2 5" id="KW-0547">Nucleotide-binding</keyword>
<dbReference type="PANTHER" id="PTHR43055:SF1">
    <property type="entry name" value="FORMATE-DEPENDENT PHOSPHORIBOSYLGLYCINAMIDE FORMYLTRANSFERASE"/>
    <property type="match status" value="1"/>
</dbReference>
<dbReference type="KEGG" id="crf:FRC0190_02092"/>
<dbReference type="GO" id="GO:0016874">
    <property type="term" value="F:ligase activity"/>
    <property type="evidence" value="ECO:0007669"/>
    <property type="project" value="UniProtKB-KW"/>
</dbReference>
<evidence type="ECO:0000256" key="2">
    <source>
        <dbReference type="ARBA" id="ARBA00022741"/>
    </source>
</evidence>
<evidence type="ECO:0000313" key="7">
    <source>
        <dbReference type="EMBL" id="VZH86160.1"/>
    </source>
</evidence>
<keyword evidence="4 5" id="KW-0067">ATP-binding</keyword>
<proteinExistence type="predicted"/>
<dbReference type="InterPro" id="IPR013815">
    <property type="entry name" value="ATP_grasp_subdomain_1"/>
</dbReference>